<sequence length="94" mass="11084">MEITRYSVDKLQDPTGILEGDRYEFYLYIEVDEEDELYSENGIYAKVIFAVDTKGARIAQYHIYEEVSDQLLDFELEEDEEAMILDFCQNHLEG</sequence>
<organism evidence="1 2">
    <name type="scientific">Heyndrickxia acidicola</name>
    <dbReference type="NCBI Taxonomy" id="209389"/>
    <lineage>
        <taxon>Bacteria</taxon>
        <taxon>Bacillati</taxon>
        <taxon>Bacillota</taxon>
        <taxon>Bacilli</taxon>
        <taxon>Bacillales</taxon>
        <taxon>Bacillaceae</taxon>
        <taxon>Heyndrickxia</taxon>
    </lineage>
</organism>
<name>A0ABU6MCC8_9BACI</name>
<dbReference type="Proteomes" id="UP001341444">
    <property type="component" value="Unassembled WGS sequence"/>
</dbReference>
<keyword evidence="2" id="KW-1185">Reference proteome</keyword>
<evidence type="ECO:0000313" key="1">
    <source>
        <dbReference type="EMBL" id="MED1201666.1"/>
    </source>
</evidence>
<dbReference type="InterPro" id="IPR045424">
    <property type="entry name" value="DUF6509"/>
</dbReference>
<accession>A0ABU6MCC8</accession>
<dbReference type="EMBL" id="JARMAB010000002">
    <property type="protein sequence ID" value="MED1201666.1"/>
    <property type="molecule type" value="Genomic_DNA"/>
</dbReference>
<dbReference type="Pfam" id="PF20119">
    <property type="entry name" value="DUF6509"/>
    <property type="match status" value="1"/>
</dbReference>
<comment type="caution">
    <text evidence="1">The sequence shown here is derived from an EMBL/GenBank/DDBJ whole genome shotgun (WGS) entry which is preliminary data.</text>
</comment>
<evidence type="ECO:0000313" key="2">
    <source>
        <dbReference type="Proteomes" id="UP001341444"/>
    </source>
</evidence>
<protein>
    <submittedName>
        <fullName evidence="1">DUF6509 family protein</fullName>
    </submittedName>
</protein>
<gene>
    <name evidence="1" type="ORF">P4T90_01015</name>
</gene>
<reference evidence="1 2" key="1">
    <citation type="submission" date="2023-03" db="EMBL/GenBank/DDBJ databases">
        <title>Bacillus Genome Sequencing.</title>
        <authorList>
            <person name="Dunlap C."/>
        </authorList>
    </citation>
    <scope>NUCLEOTIDE SEQUENCE [LARGE SCALE GENOMIC DNA]</scope>
    <source>
        <strain evidence="1 2">B-23453</strain>
    </source>
</reference>
<dbReference type="RefSeq" id="WP_066263488.1">
    <property type="nucleotide sequence ID" value="NZ_JARMAB010000002.1"/>
</dbReference>
<proteinExistence type="predicted"/>